<dbReference type="PROSITE" id="PS50930">
    <property type="entry name" value="HTH_LYTTR"/>
    <property type="match status" value="1"/>
</dbReference>
<dbReference type="Gene3D" id="3.40.50.2300">
    <property type="match status" value="1"/>
</dbReference>
<accession>A0A175A6S0</accession>
<dbReference type="GO" id="GO:0003677">
    <property type="term" value="F:DNA binding"/>
    <property type="evidence" value="ECO:0007669"/>
    <property type="project" value="InterPro"/>
</dbReference>
<feature type="domain" description="HTH LytTR-type" evidence="5">
    <location>
        <begin position="134"/>
        <end position="233"/>
    </location>
</feature>
<dbReference type="Pfam" id="PF00072">
    <property type="entry name" value="Response_reg"/>
    <property type="match status" value="1"/>
</dbReference>
<feature type="domain" description="Response regulatory" evidence="4">
    <location>
        <begin position="3"/>
        <end position="124"/>
    </location>
</feature>
<dbReference type="Gene3D" id="2.40.50.1020">
    <property type="entry name" value="LytTr DNA-binding domain"/>
    <property type="match status" value="1"/>
</dbReference>
<feature type="modified residue" description="4-aspartylphosphate" evidence="3">
    <location>
        <position position="59"/>
    </location>
</feature>
<organism evidence="6 7">
    <name type="scientific">[Ruminococcus] torques</name>
    <dbReference type="NCBI Taxonomy" id="33039"/>
    <lineage>
        <taxon>Bacteria</taxon>
        <taxon>Bacillati</taxon>
        <taxon>Bacillota</taxon>
        <taxon>Clostridia</taxon>
        <taxon>Lachnospirales</taxon>
        <taxon>Lachnospiraceae</taxon>
        <taxon>Mediterraneibacter</taxon>
    </lineage>
</organism>
<evidence type="ECO:0000256" key="1">
    <source>
        <dbReference type="ARBA" id="ARBA00018672"/>
    </source>
</evidence>
<dbReference type="InterPro" id="IPR011006">
    <property type="entry name" value="CheY-like_superfamily"/>
</dbReference>
<dbReference type="GO" id="GO:0000156">
    <property type="term" value="F:phosphorelay response regulator activity"/>
    <property type="evidence" value="ECO:0007669"/>
    <property type="project" value="InterPro"/>
</dbReference>
<dbReference type="RefSeq" id="WP_055173223.1">
    <property type="nucleotide sequence ID" value="NZ_CZBX01000013.1"/>
</dbReference>
<name>A0A175A6S0_9FIRM</name>
<dbReference type="EMBL" id="CZBX01000013">
    <property type="protein sequence ID" value="CUQ91926.1"/>
    <property type="molecule type" value="Genomic_DNA"/>
</dbReference>
<dbReference type="InterPro" id="IPR001789">
    <property type="entry name" value="Sig_transdc_resp-reg_receiver"/>
</dbReference>
<dbReference type="AlphaFoldDB" id="A0A175A6S0"/>
<dbReference type="SMART" id="SM00448">
    <property type="entry name" value="REC"/>
    <property type="match status" value="1"/>
</dbReference>
<dbReference type="PANTHER" id="PTHR37299:SF1">
    <property type="entry name" value="STAGE 0 SPORULATION PROTEIN A HOMOLOG"/>
    <property type="match status" value="1"/>
</dbReference>
<evidence type="ECO:0000313" key="6">
    <source>
        <dbReference type="EMBL" id="CUQ91926.1"/>
    </source>
</evidence>
<evidence type="ECO:0000256" key="2">
    <source>
        <dbReference type="ARBA" id="ARBA00024867"/>
    </source>
</evidence>
<dbReference type="SMART" id="SM00850">
    <property type="entry name" value="LytTR"/>
    <property type="match status" value="1"/>
</dbReference>
<comment type="function">
    <text evidence="2">May play the central regulatory role in sporulation. It may be an element of the effector pathway responsible for the activation of sporulation genes in response to nutritional stress. Spo0A may act in concert with spo0H (a sigma factor) to control the expression of some genes that are critical to the sporulation process.</text>
</comment>
<dbReference type="InterPro" id="IPR007492">
    <property type="entry name" value="LytTR_DNA-bd_dom"/>
</dbReference>
<evidence type="ECO:0000256" key="3">
    <source>
        <dbReference type="PROSITE-ProRule" id="PRU00169"/>
    </source>
</evidence>
<reference evidence="6 7" key="1">
    <citation type="submission" date="2015-09" db="EMBL/GenBank/DDBJ databases">
        <authorList>
            <consortium name="Pathogen Informatics"/>
        </authorList>
    </citation>
    <scope>NUCLEOTIDE SEQUENCE [LARGE SCALE GENOMIC DNA]</scope>
    <source>
        <strain evidence="6 7">2789STDY5834889</strain>
    </source>
</reference>
<keyword evidence="3" id="KW-0597">Phosphoprotein</keyword>
<dbReference type="Pfam" id="PF04397">
    <property type="entry name" value="LytTR"/>
    <property type="match status" value="1"/>
</dbReference>
<dbReference type="Proteomes" id="UP000078383">
    <property type="component" value="Unassembled WGS sequence"/>
</dbReference>
<dbReference type="PROSITE" id="PS50110">
    <property type="entry name" value="RESPONSE_REGULATORY"/>
    <property type="match status" value="1"/>
</dbReference>
<dbReference type="SUPFAM" id="SSF52172">
    <property type="entry name" value="CheY-like"/>
    <property type="match status" value="1"/>
</dbReference>
<proteinExistence type="predicted"/>
<evidence type="ECO:0000259" key="4">
    <source>
        <dbReference type="PROSITE" id="PS50110"/>
    </source>
</evidence>
<evidence type="ECO:0000259" key="5">
    <source>
        <dbReference type="PROSITE" id="PS50930"/>
    </source>
</evidence>
<evidence type="ECO:0000313" key="7">
    <source>
        <dbReference type="Proteomes" id="UP000078383"/>
    </source>
</evidence>
<sequence length="243" mass="28305">MLKIAVCDDDEKICNLLENYINDSCRILHIEAETESFISGKVLKRKLREGENYQIYFLDIELADDTGISVSDCIRNEIKDEAAQIVYVSGKDGYDRQLFAFRPFNFIEKPFDQNMVTATLEKYNRIYGKKNDIFHYKYGHDMYCARVSEILYFKSNGRKVKIVMQKSEDEFYGSLEEVCDKLKGQGMILTHKSYLVNYRYIKFFQGEQVIMVNGDVIPVARGRKEEIARMQLHFENGGFAHGV</sequence>
<protein>
    <recommendedName>
        <fullName evidence="1">Stage 0 sporulation protein A homolog</fullName>
    </recommendedName>
</protein>
<dbReference type="PANTHER" id="PTHR37299">
    <property type="entry name" value="TRANSCRIPTIONAL REGULATOR-RELATED"/>
    <property type="match status" value="1"/>
</dbReference>
<gene>
    <name evidence="6" type="ORF">ERS852502_02515</name>
</gene>
<dbReference type="OrthoDB" id="9802383at2"/>
<dbReference type="InterPro" id="IPR046947">
    <property type="entry name" value="LytR-like"/>
</dbReference>